<dbReference type="Pfam" id="PF08240">
    <property type="entry name" value="ADH_N"/>
    <property type="match status" value="1"/>
</dbReference>
<reference evidence="8" key="1">
    <citation type="submission" date="2020-03" db="EMBL/GenBank/DDBJ databases">
        <title>Draft Genome Sequence of Cylindrodendrum hubeiense.</title>
        <authorList>
            <person name="Buettner E."/>
            <person name="Kellner H."/>
        </authorList>
    </citation>
    <scope>NUCLEOTIDE SEQUENCE</scope>
    <source>
        <strain evidence="8">IHI 201604</strain>
    </source>
</reference>
<evidence type="ECO:0000256" key="3">
    <source>
        <dbReference type="ARBA" id="ARBA00022723"/>
    </source>
</evidence>
<evidence type="ECO:0000313" key="9">
    <source>
        <dbReference type="Proteomes" id="UP000722485"/>
    </source>
</evidence>
<protein>
    <recommendedName>
        <fullName evidence="7">Enoyl reductase (ER) domain-containing protein</fullName>
    </recommendedName>
</protein>
<dbReference type="InterPro" id="IPR013149">
    <property type="entry name" value="ADH-like_C"/>
</dbReference>
<evidence type="ECO:0000256" key="6">
    <source>
        <dbReference type="RuleBase" id="RU361277"/>
    </source>
</evidence>
<gene>
    <name evidence="8" type="ORF">G7Z17_g1107</name>
</gene>
<dbReference type="GO" id="GO:0000721">
    <property type="term" value="F:(R,R)-butanediol dehydrogenase activity"/>
    <property type="evidence" value="ECO:0007669"/>
    <property type="project" value="TreeGrafter"/>
</dbReference>
<dbReference type="InterPro" id="IPR013154">
    <property type="entry name" value="ADH-like_N"/>
</dbReference>
<dbReference type="GO" id="GO:0034079">
    <property type="term" value="P:butanediol biosynthetic process"/>
    <property type="evidence" value="ECO:0007669"/>
    <property type="project" value="TreeGrafter"/>
</dbReference>
<dbReference type="InterPro" id="IPR011032">
    <property type="entry name" value="GroES-like_sf"/>
</dbReference>
<dbReference type="InterPro" id="IPR036291">
    <property type="entry name" value="NAD(P)-bd_dom_sf"/>
</dbReference>
<sequence length="399" mass="42887">MSCLTQGTGYKRRDNYGNLSLKFTFKFKFIFKFKIIDIKMQSSTMRAARYYGKEDIRVEQVPVPTIRSGQIKIAPAFVGICGTDLHEYLGGPNFCPTTPHGVTGETIPVTLGHEFSGTITEIGPDVTGFEIGQRCAVQPTIFCGHCVACATSSENVCRDGGFVGLSGGGGGLSEAVCVNATHVFPLPDNLTMEMGALVEPLSVSWHAVTAAPEMNPDSVVLIIGGGPIGLATILCLKAKGVKNIIVSEVATSRQNFAKQFGASTIINPINEDVKQVVLGASEGRGADVVFDCAGVPASIKSACEAVKTKGTVVNVAIWEKEIPFNPNWITWKESSYKSVLGYQREDYQAVIENLRTGAIKPNDMITAKIRLENIVEDGIKALITDKDNHVKILVDINAK</sequence>
<keyword evidence="5" id="KW-0560">Oxidoreductase</keyword>
<dbReference type="InterPro" id="IPR002328">
    <property type="entry name" value="ADH_Zn_CS"/>
</dbReference>
<comment type="cofactor">
    <cofactor evidence="1 6">
        <name>Zn(2+)</name>
        <dbReference type="ChEBI" id="CHEBI:29105"/>
    </cofactor>
</comment>
<proteinExistence type="inferred from homology"/>
<dbReference type="SUPFAM" id="SSF51735">
    <property type="entry name" value="NAD(P)-binding Rossmann-fold domains"/>
    <property type="match status" value="1"/>
</dbReference>
<dbReference type="Gene3D" id="3.40.50.720">
    <property type="entry name" value="NAD(P)-binding Rossmann-like Domain"/>
    <property type="match status" value="1"/>
</dbReference>
<evidence type="ECO:0000256" key="1">
    <source>
        <dbReference type="ARBA" id="ARBA00001947"/>
    </source>
</evidence>
<feature type="domain" description="Enoyl reductase (ER)" evidence="7">
    <location>
        <begin position="52"/>
        <end position="394"/>
    </location>
</feature>
<name>A0A9P5LMD6_9HYPO</name>
<dbReference type="Proteomes" id="UP000722485">
    <property type="component" value="Unassembled WGS sequence"/>
</dbReference>
<dbReference type="PANTHER" id="PTHR43161">
    <property type="entry name" value="SORBITOL DEHYDROGENASE"/>
    <property type="match status" value="1"/>
</dbReference>
<dbReference type="PROSITE" id="PS00059">
    <property type="entry name" value="ADH_ZINC"/>
    <property type="match status" value="1"/>
</dbReference>
<dbReference type="CDD" id="cd08233">
    <property type="entry name" value="butanediol_DH_like"/>
    <property type="match status" value="1"/>
</dbReference>
<keyword evidence="4 6" id="KW-0862">Zinc</keyword>
<dbReference type="InterPro" id="IPR020843">
    <property type="entry name" value="ER"/>
</dbReference>
<keyword evidence="3 6" id="KW-0479">Metal-binding</keyword>
<comment type="similarity">
    <text evidence="2 6">Belongs to the zinc-containing alcohol dehydrogenase family.</text>
</comment>
<organism evidence="8 9">
    <name type="scientific">Cylindrodendrum hubeiense</name>
    <dbReference type="NCBI Taxonomy" id="595255"/>
    <lineage>
        <taxon>Eukaryota</taxon>
        <taxon>Fungi</taxon>
        <taxon>Dikarya</taxon>
        <taxon>Ascomycota</taxon>
        <taxon>Pezizomycotina</taxon>
        <taxon>Sordariomycetes</taxon>
        <taxon>Hypocreomycetidae</taxon>
        <taxon>Hypocreales</taxon>
        <taxon>Nectriaceae</taxon>
        <taxon>Cylindrodendrum</taxon>
    </lineage>
</organism>
<dbReference type="SMART" id="SM00829">
    <property type="entry name" value="PKS_ER"/>
    <property type="match status" value="1"/>
</dbReference>
<dbReference type="AlphaFoldDB" id="A0A9P5LMD6"/>
<dbReference type="GO" id="GO:0008270">
    <property type="term" value="F:zinc ion binding"/>
    <property type="evidence" value="ECO:0007669"/>
    <property type="project" value="InterPro"/>
</dbReference>
<dbReference type="PANTHER" id="PTHR43161:SF23">
    <property type="entry name" value="(R,R)-BUTANEDIOL DEHYDROGENASE-RELATED"/>
    <property type="match status" value="1"/>
</dbReference>
<dbReference type="EMBL" id="JAANBB010000009">
    <property type="protein sequence ID" value="KAF7556828.1"/>
    <property type="molecule type" value="Genomic_DNA"/>
</dbReference>
<dbReference type="SUPFAM" id="SSF50129">
    <property type="entry name" value="GroES-like"/>
    <property type="match status" value="1"/>
</dbReference>
<comment type="caution">
    <text evidence="8">The sequence shown here is derived from an EMBL/GenBank/DDBJ whole genome shotgun (WGS) entry which is preliminary data.</text>
</comment>
<evidence type="ECO:0000259" key="7">
    <source>
        <dbReference type="SMART" id="SM00829"/>
    </source>
</evidence>
<keyword evidence="9" id="KW-1185">Reference proteome</keyword>
<dbReference type="Gene3D" id="3.90.180.10">
    <property type="entry name" value="Medium-chain alcohol dehydrogenases, catalytic domain"/>
    <property type="match status" value="1"/>
</dbReference>
<evidence type="ECO:0000256" key="2">
    <source>
        <dbReference type="ARBA" id="ARBA00008072"/>
    </source>
</evidence>
<dbReference type="Pfam" id="PF00107">
    <property type="entry name" value="ADH_zinc_N"/>
    <property type="match status" value="1"/>
</dbReference>
<evidence type="ECO:0000256" key="5">
    <source>
        <dbReference type="ARBA" id="ARBA00023002"/>
    </source>
</evidence>
<dbReference type="GO" id="GO:0005737">
    <property type="term" value="C:cytoplasm"/>
    <property type="evidence" value="ECO:0007669"/>
    <property type="project" value="TreeGrafter"/>
</dbReference>
<dbReference type="OrthoDB" id="3941538at2759"/>
<evidence type="ECO:0000256" key="4">
    <source>
        <dbReference type="ARBA" id="ARBA00022833"/>
    </source>
</evidence>
<evidence type="ECO:0000313" key="8">
    <source>
        <dbReference type="EMBL" id="KAF7556828.1"/>
    </source>
</evidence>
<accession>A0A9P5LMD6</accession>